<feature type="chain" id="PRO_5045519319" evidence="1">
    <location>
        <begin position="20"/>
        <end position="444"/>
    </location>
</feature>
<dbReference type="InterPro" id="IPR025533">
    <property type="entry name" value="DUF4419"/>
</dbReference>
<proteinExistence type="predicted"/>
<keyword evidence="1" id="KW-0732">Signal</keyword>
<name>A0ABS0I1U6_9BACT</name>
<sequence length="444" mass="49997">MKTAFALCLLLLASLAGRAQPGVTFEIETLPKPKNHVFQLSAQQVVGAWRADVEKTSPLPDSLAYFGDNPVLTGFLTAYKEHRPVVLSPDMVWLLISQGFARHVATNAALLQHELVGFEGKKKLIVAVTDIQVGNPASHWEQVFPQFNAQIADYAGPDLTAALTCDFSTTTPVTRVASQITVMEAVKSYFEYEVIILGCGIPRVTLEGTPEDWEKVLRKTQYLSRYQLGWWTSELEPILREFISTAKGHGRKQFWMNMVKAHTEKKYGSPTTIDGWIVKFYPFTNKGQRTQFKPIKHIGTLAPELVKVPFILKDEPARKTYKMEFWAGFVGLRQDRASYALRPEIAWAVVNKEHFNASHSEFRNTTEIEDLSISHVSVVPEDIYALKRIDKLHLNFLKDIVVPDELTRISIGTLWLTGTIAPAEAQRLVARFPNTTVYINGAPR</sequence>
<reference evidence="2 3" key="1">
    <citation type="submission" date="2020-11" db="EMBL/GenBank/DDBJ databases">
        <authorList>
            <person name="Kim M.K."/>
        </authorList>
    </citation>
    <scope>NUCLEOTIDE SEQUENCE [LARGE SCALE GENOMIC DNA]</scope>
    <source>
        <strain evidence="2 3">BT662</strain>
    </source>
</reference>
<dbReference type="Pfam" id="PF14388">
    <property type="entry name" value="DUF4419"/>
    <property type="match status" value="1"/>
</dbReference>
<keyword evidence="3" id="KW-1185">Reference proteome</keyword>
<gene>
    <name evidence="2" type="ORF">I2H31_07330</name>
</gene>
<organism evidence="2 3">
    <name type="scientific">Hymenobacter ruricola</name>
    <dbReference type="NCBI Taxonomy" id="2791023"/>
    <lineage>
        <taxon>Bacteria</taxon>
        <taxon>Pseudomonadati</taxon>
        <taxon>Bacteroidota</taxon>
        <taxon>Cytophagia</taxon>
        <taxon>Cytophagales</taxon>
        <taxon>Hymenobacteraceae</taxon>
        <taxon>Hymenobacter</taxon>
    </lineage>
</organism>
<dbReference type="PANTHER" id="PTHR31252:SF11">
    <property type="entry name" value="DUF4419 DOMAIN-CONTAINING PROTEIN"/>
    <property type="match status" value="1"/>
</dbReference>
<comment type="caution">
    <text evidence="2">The sequence shown here is derived from an EMBL/GenBank/DDBJ whole genome shotgun (WGS) entry which is preliminary data.</text>
</comment>
<evidence type="ECO:0000313" key="3">
    <source>
        <dbReference type="Proteomes" id="UP000618931"/>
    </source>
</evidence>
<dbReference type="PANTHER" id="PTHR31252">
    <property type="entry name" value="DUF4419 DOMAIN-CONTAINING PROTEIN"/>
    <property type="match status" value="1"/>
</dbReference>
<dbReference type="Proteomes" id="UP000618931">
    <property type="component" value="Unassembled WGS sequence"/>
</dbReference>
<evidence type="ECO:0000313" key="2">
    <source>
        <dbReference type="EMBL" id="MBF9220909.1"/>
    </source>
</evidence>
<accession>A0ABS0I1U6</accession>
<dbReference type="EMBL" id="JADQDM010000002">
    <property type="protein sequence ID" value="MBF9220909.1"/>
    <property type="molecule type" value="Genomic_DNA"/>
</dbReference>
<protein>
    <submittedName>
        <fullName evidence="2">DUF4419 domain-containing protein</fullName>
    </submittedName>
</protein>
<evidence type="ECO:0000256" key="1">
    <source>
        <dbReference type="SAM" id="SignalP"/>
    </source>
</evidence>
<feature type="signal peptide" evidence="1">
    <location>
        <begin position="1"/>
        <end position="19"/>
    </location>
</feature>
<dbReference type="RefSeq" id="WP_196292334.1">
    <property type="nucleotide sequence ID" value="NZ_JADQDM010000002.1"/>
</dbReference>